<proteinExistence type="predicted"/>
<dbReference type="EMBL" id="BART01024072">
    <property type="protein sequence ID" value="GAH00254.1"/>
    <property type="molecule type" value="Genomic_DNA"/>
</dbReference>
<evidence type="ECO:0000313" key="1">
    <source>
        <dbReference type="EMBL" id="GAH00254.1"/>
    </source>
</evidence>
<name>X1D560_9ZZZZ</name>
<sequence length="63" mass="7193">MTRNKGLAVCFPTGQNVIAKIGSAGKMISVEVEKFGIKYRIDRINYKKSIKLLENTWKILYSK</sequence>
<feature type="non-terminal residue" evidence="1">
    <location>
        <position position="63"/>
    </location>
</feature>
<gene>
    <name evidence="1" type="ORF">S01H4_43608</name>
</gene>
<accession>X1D560</accession>
<reference evidence="1" key="1">
    <citation type="journal article" date="2014" name="Front. Microbiol.">
        <title>High frequency of phylogenetically diverse reductive dehalogenase-homologous genes in deep subseafloor sedimentary metagenomes.</title>
        <authorList>
            <person name="Kawai M."/>
            <person name="Futagami T."/>
            <person name="Toyoda A."/>
            <person name="Takaki Y."/>
            <person name="Nishi S."/>
            <person name="Hori S."/>
            <person name="Arai W."/>
            <person name="Tsubouchi T."/>
            <person name="Morono Y."/>
            <person name="Uchiyama I."/>
            <person name="Ito T."/>
            <person name="Fujiyama A."/>
            <person name="Inagaki F."/>
            <person name="Takami H."/>
        </authorList>
    </citation>
    <scope>NUCLEOTIDE SEQUENCE</scope>
    <source>
        <strain evidence="1">Expedition CK06-06</strain>
    </source>
</reference>
<protein>
    <submittedName>
        <fullName evidence="1">Uncharacterized protein</fullName>
    </submittedName>
</protein>
<comment type="caution">
    <text evidence="1">The sequence shown here is derived from an EMBL/GenBank/DDBJ whole genome shotgun (WGS) entry which is preliminary data.</text>
</comment>
<organism evidence="1">
    <name type="scientific">marine sediment metagenome</name>
    <dbReference type="NCBI Taxonomy" id="412755"/>
    <lineage>
        <taxon>unclassified sequences</taxon>
        <taxon>metagenomes</taxon>
        <taxon>ecological metagenomes</taxon>
    </lineage>
</organism>
<dbReference type="AlphaFoldDB" id="X1D560"/>